<sequence>MGRGRQKAKQRKVARNLKYFTPDTDYAALERELGINRDERQESHYDSSDDPYARYADYADYDESDDNEDDWADDYDPNNIPPATK</sequence>
<accession>A0AAW9HMD0</accession>
<dbReference type="Pfam" id="PF11273">
    <property type="entry name" value="DUF3073"/>
    <property type="match status" value="1"/>
</dbReference>
<name>A0AAW9HMD0_9ACTO</name>
<protein>
    <submittedName>
        <fullName evidence="2">DUF3073 domain-containing protein</fullName>
    </submittedName>
</protein>
<keyword evidence="4" id="KW-1185">Reference proteome</keyword>
<evidence type="ECO:0000313" key="5">
    <source>
        <dbReference type="Proteomes" id="UP001288320"/>
    </source>
</evidence>
<feature type="region of interest" description="Disordered" evidence="1">
    <location>
        <begin position="32"/>
        <end position="85"/>
    </location>
</feature>
<dbReference type="AlphaFoldDB" id="A0AAW9HMD0"/>
<feature type="compositionally biased region" description="Acidic residues" evidence="1">
    <location>
        <begin position="59"/>
        <end position="76"/>
    </location>
</feature>
<organism evidence="2 5">
    <name type="scientific">Actinotignum timonense</name>
    <dbReference type="NCBI Taxonomy" id="1870995"/>
    <lineage>
        <taxon>Bacteria</taxon>
        <taxon>Bacillati</taxon>
        <taxon>Actinomycetota</taxon>
        <taxon>Actinomycetes</taxon>
        <taxon>Actinomycetales</taxon>
        <taxon>Actinomycetaceae</taxon>
        <taxon>Actinotignum</taxon>
    </lineage>
</organism>
<evidence type="ECO:0000313" key="2">
    <source>
        <dbReference type="EMBL" id="MDY5140566.1"/>
    </source>
</evidence>
<evidence type="ECO:0000313" key="3">
    <source>
        <dbReference type="EMBL" id="MDY5146116.1"/>
    </source>
</evidence>
<feature type="compositionally biased region" description="Basic and acidic residues" evidence="1">
    <location>
        <begin position="32"/>
        <end position="47"/>
    </location>
</feature>
<dbReference type="InterPro" id="IPR021426">
    <property type="entry name" value="DUF3073"/>
</dbReference>
<proteinExistence type="predicted"/>
<comment type="caution">
    <text evidence="2">The sequence shown here is derived from an EMBL/GenBank/DDBJ whole genome shotgun (WGS) entry which is preliminary data.</text>
</comment>
<evidence type="ECO:0000313" key="4">
    <source>
        <dbReference type="Proteomes" id="UP001284901"/>
    </source>
</evidence>
<reference evidence="2 4" key="1">
    <citation type="submission" date="2023-10" db="EMBL/GenBank/DDBJ databases">
        <title>Whole Genome based description of the genera Actinobaculum and Actinotignum reveals a complex phylogenetic relationship within the species included in the genus Actinotignum.</title>
        <authorList>
            <person name="Jensen C.S."/>
            <person name="Dargis R."/>
            <person name="Kemp M."/>
            <person name="Christensen J.J."/>
        </authorList>
    </citation>
    <scope>NUCLEOTIDE SEQUENCE</scope>
    <source>
        <strain evidence="3 4">SLA_B089</strain>
        <strain evidence="2">SLA_B245</strain>
    </source>
</reference>
<dbReference type="Proteomes" id="UP001284901">
    <property type="component" value="Unassembled WGS sequence"/>
</dbReference>
<evidence type="ECO:0000256" key="1">
    <source>
        <dbReference type="SAM" id="MobiDB-lite"/>
    </source>
</evidence>
<dbReference type="EMBL" id="JAWNFV010000007">
    <property type="protein sequence ID" value="MDY5140566.1"/>
    <property type="molecule type" value="Genomic_DNA"/>
</dbReference>
<gene>
    <name evidence="2" type="ORF">R6G74_04480</name>
    <name evidence="3" type="ORF">R6P33_03630</name>
</gene>
<dbReference type="Proteomes" id="UP001288320">
    <property type="component" value="Unassembled WGS sequence"/>
</dbReference>
<dbReference type="EMBL" id="JAWNFY010000007">
    <property type="protein sequence ID" value="MDY5146116.1"/>
    <property type="molecule type" value="Genomic_DNA"/>
</dbReference>